<gene>
    <name evidence="2" type="ORF">L207DRAFT_639067</name>
</gene>
<dbReference type="Proteomes" id="UP000235786">
    <property type="component" value="Unassembled WGS sequence"/>
</dbReference>
<dbReference type="InterPro" id="IPR010730">
    <property type="entry name" value="HET"/>
</dbReference>
<organism evidence="2 3">
    <name type="scientific">Hyaloscypha variabilis (strain UAMH 11265 / GT02V1 / F)</name>
    <name type="common">Meliniomyces variabilis</name>
    <dbReference type="NCBI Taxonomy" id="1149755"/>
    <lineage>
        <taxon>Eukaryota</taxon>
        <taxon>Fungi</taxon>
        <taxon>Dikarya</taxon>
        <taxon>Ascomycota</taxon>
        <taxon>Pezizomycotina</taxon>
        <taxon>Leotiomycetes</taxon>
        <taxon>Helotiales</taxon>
        <taxon>Hyaloscyphaceae</taxon>
        <taxon>Hyaloscypha</taxon>
        <taxon>Hyaloscypha variabilis</taxon>
    </lineage>
</organism>
<keyword evidence="3" id="KW-1185">Reference proteome</keyword>
<dbReference type="AlphaFoldDB" id="A0A2J6R562"/>
<accession>A0A2J6R562</accession>
<proteinExistence type="predicted"/>
<dbReference type="OrthoDB" id="5125733at2759"/>
<dbReference type="PANTHER" id="PTHR33112">
    <property type="entry name" value="DOMAIN PROTEIN, PUTATIVE-RELATED"/>
    <property type="match status" value="1"/>
</dbReference>
<evidence type="ECO:0000313" key="2">
    <source>
        <dbReference type="EMBL" id="PMD33654.1"/>
    </source>
</evidence>
<feature type="domain" description="Heterokaryon incompatibility" evidence="1">
    <location>
        <begin position="225"/>
        <end position="371"/>
    </location>
</feature>
<evidence type="ECO:0000259" key="1">
    <source>
        <dbReference type="Pfam" id="PF06985"/>
    </source>
</evidence>
<dbReference type="PANTHER" id="PTHR33112:SF10">
    <property type="entry name" value="TOL"/>
    <property type="match status" value="1"/>
</dbReference>
<dbReference type="Pfam" id="PF06985">
    <property type="entry name" value="HET"/>
    <property type="match status" value="1"/>
</dbReference>
<name>A0A2J6R562_HYAVF</name>
<evidence type="ECO:0000313" key="3">
    <source>
        <dbReference type="Proteomes" id="UP000235786"/>
    </source>
</evidence>
<sequence length="668" mass="73806">MISTSRFKSFIRKISSGNKNDEILDARDAKVPAQGLAPKNKCVALKRNLALCQSCSRISSITPEFTGIFEDHTLHLNAAALLARSNLCGLCRLVKCQIGGVMTRTDLNHLPSTISLRKHQTPGKMWLHAYGLNLGELQWFAHPNSVAAALDRPPAYPKITTRELGLLRSCAEDCLLGEGKCSNLHVSNIEAPLLPHRVIEIDDASSANSPSLRLHDSVVDERAFYTTLSHRWGKEVMFKTTKKNIKDFHTNLNFNTLPMSFKDAVTVTKALGIQYLWIDAICIIQDDHSDWIKQAPLMGKIYKNAYCTIAAHSAQDSLDGFLESETAPNPVRVAPCQSTAGPGTICVGIPRSFKETIDCSYISQRGWVLQELTLSQRIAHFSSGYIYWDCPHTNSPLSIGNTAEHSTQASRARKTPGTGANFIEPWLDLVTNYSKCQLTYGKDKLVAIAGVAAEWHSHLKQAPGVRYHSGVFECTLPQSLLWFSGGGSLKRVKRRAPSWSWASVDGHLQFMNTRRARAVATFKLENPVGKKGTLTNSSRCQLTGNASIRKGLIIAGRVRFGAEEFSAENFLRPDGNMTTGFQLEIHGHMGTAQASIDGGSGPWKRTTVYCARVCTIQLEWEESVFHRDFLLILKPLHPASTSFKRIGVGSIYAARCPQWPAAQDFVIV</sequence>
<reference evidence="2 3" key="1">
    <citation type="submission" date="2016-04" db="EMBL/GenBank/DDBJ databases">
        <title>A degradative enzymes factory behind the ericoid mycorrhizal symbiosis.</title>
        <authorList>
            <consortium name="DOE Joint Genome Institute"/>
            <person name="Martino E."/>
            <person name="Morin E."/>
            <person name="Grelet G."/>
            <person name="Kuo A."/>
            <person name="Kohler A."/>
            <person name="Daghino S."/>
            <person name="Barry K."/>
            <person name="Choi C."/>
            <person name="Cichocki N."/>
            <person name="Clum A."/>
            <person name="Copeland A."/>
            <person name="Hainaut M."/>
            <person name="Haridas S."/>
            <person name="Labutti K."/>
            <person name="Lindquist E."/>
            <person name="Lipzen A."/>
            <person name="Khouja H.-R."/>
            <person name="Murat C."/>
            <person name="Ohm R."/>
            <person name="Olson A."/>
            <person name="Spatafora J."/>
            <person name="Veneault-Fourrey C."/>
            <person name="Henrissat B."/>
            <person name="Grigoriev I."/>
            <person name="Martin F."/>
            <person name="Perotto S."/>
        </authorList>
    </citation>
    <scope>NUCLEOTIDE SEQUENCE [LARGE SCALE GENOMIC DNA]</scope>
    <source>
        <strain evidence="2 3">F</strain>
    </source>
</reference>
<dbReference type="EMBL" id="KZ613955">
    <property type="protein sequence ID" value="PMD33654.1"/>
    <property type="molecule type" value="Genomic_DNA"/>
</dbReference>
<protein>
    <submittedName>
        <fullName evidence="2">HET-domain-containing protein</fullName>
    </submittedName>
</protein>